<evidence type="ECO:0000313" key="4">
    <source>
        <dbReference type="Proteomes" id="UP000324897"/>
    </source>
</evidence>
<organism evidence="3 4">
    <name type="scientific">Eragrostis curvula</name>
    <name type="common">weeping love grass</name>
    <dbReference type="NCBI Taxonomy" id="38414"/>
    <lineage>
        <taxon>Eukaryota</taxon>
        <taxon>Viridiplantae</taxon>
        <taxon>Streptophyta</taxon>
        <taxon>Embryophyta</taxon>
        <taxon>Tracheophyta</taxon>
        <taxon>Spermatophyta</taxon>
        <taxon>Magnoliopsida</taxon>
        <taxon>Liliopsida</taxon>
        <taxon>Poales</taxon>
        <taxon>Poaceae</taxon>
        <taxon>PACMAD clade</taxon>
        <taxon>Chloridoideae</taxon>
        <taxon>Eragrostideae</taxon>
        <taxon>Eragrostidinae</taxon>
        <taxon>Eragrostis</taxon>
    </lineage>
</organism>
<protein>
    <recommendedName>
        <fullName evidence="2">Alcohol dehydrogenase-like C-terminal domain-containing protein</fullName>
    </recommendedName>
</protein>
<name>A0A5J9WTJ4_9POAL</name>
<feature type="domain" description="Alcohol dehydrogenase-like C-terminal" evidence="2">
    <location>
        <begin position="90"/>
        <end position="171"/>
    </location>
</feature>
<evidence type="ECO:0000259" key="2">
    <source>
        <dbReference type="Pfam" id="PF00107"/>
    </source>
</evidence>
<dbReference type="Gene3D" id="3.40.50.720">
    <property type="entry name" value="NAD(P)-binding Rossmann-like Domain"/>
    <property type="match status" value="1"/>
</dbReference>
<dbReference type="EMBL" id="RWGY01000002">
    <property type="protein sequence ID" value="TVU50584.1"/>
    <property type="molecule type" value="Genomic_DNA"/>
</dbReference>
<dbReference type="AlphaFoldDB" id="A0A5J9WTJ4"/>
<dbReference type="GO" id="GO:0032440">
    <property type="term" value="F:2-alkenal reductase [NAD(P)H] activity"/>
    <property type="evidence" value="ECO:0007669"/>
    <property type="project" value="TreeGrafter"/>
</dbReference>
<dbReference type="InterPro" id="IPR036291">
    <property type="entry name" value="NAD(P)-bd_dom_sf"/>
</dbReference>
<dbReference type="Proteomes" id="UP000324897">
    <property type="component" value="Chromosome 6"/>
</dbReference>
<reference evidence="3 4" key="1">
    <citation type="journal article" date="2019" name="Sci. Rep.">
        <title>A high-quality genome of Eragrostis curvula grass provides insights into Poaceae evolution and supports new strategies to enhance forage quality.</title>
        <authorList>
            <person name="Carballo J."/>
            <person name="Santos B.A.C.M."/>
            <person name="Zappacosta D."/>
            <person name="Garbus I."/>
            <person name="Selva J.P."/>
            <person name="Gallo C.A."/>
            <person name="Diaz A."/>
            <person name="Albertini E."/>
            <person name="Caccamo M."/>
            <person name="Echenique V."/>
        </authorList>
    </citation>
    <scope>NUCLEOTIDE SEQUENCE [LARGE SCALE GENOMIC DNA]</scope>
    <source>
        <strain evidence="4">cv. Victoria</strain>
        <tissue evidence="3">Leaf</tissue>
    </source>
</reference>
<keyword evidence="4" id="KW-1185">Reference proteome</keyword>
<comment type="caution">
    <text evidence="3">The sequence shown here is derived from an EMBL/GenBank/DDBJ whole genome shotgun (WGS) entry which is preliminary data.</text>
</comment>
<dbReference type="FunFam" id="3.40.50.720:FF:000121">
    <property type="entry name" value="Prostaglandin reductase 2"/>
    <property type="match status" value="1"/>
</dbReference>
<dbReference type="Gramene" id="TVU50584">
    <property type="protein sequence ID" value="TVU50584"/>
    <property type="gene ID" value="EJB05_01961"/>
</dbReference>
<dbReference type="OrthoDB" id="809632at2759"/>
<dbReference type="PANTHER" id="PTHR43205:SF23">
    <property type="entry name" value="OXIDOREDUCTASE P1, PUTATIVE, EXPRESSED-RELATED"/>
    <property type="match status" value="1"/>
</dbReference>
<dbReference type="Pfam" id="PF00107">
    <property type="entry name" value="ADH_zinc_N"/>
    <property type="match status" value="1"/>
</dbReference>
<evidence type="ECO:0000256" key="1">
    <source>
        <dbReference type="ARBA" id="ARBA00023002"/>
    </source>
</evidence>
<dbReference type="InterPro" id="IPR013149">
    <property type="entry name" value="ADH-like_C"/>
</dbReference>
<dbReference type="PANTHER" id="PTHR43205">
    <property type="entry name" value="PROSTAGLANDIN REDUCTASE"/>
    <property type="match status" value="1"/>
</dbReference>
<dbReference type="SUPFAM" id="SSF51735">
    <property type="entry name" value="NAD(P)-binding Rossmann-fold domains"/>
    <property type="match status" value="1"/>
</dbReference>
<feature type="non-terminal residue" evidence="3">
    <location>
        <position position="1"/>
    </location>
</feature>
<dbReference type="Gene3D" id="3.90.180.10">
    <property type="entry name" value="Medium-chain alcohol dehydrogenases, catalytic domain"/>
    <property type="match status" value="2"/>
</dbReference>
<keyword evidence="1" id="KW-0560">Oxidoreductase</keyword>
<proteinExistence type="predicted"/>
<accession>A0A5J9WTJ4</accession>
<sequence>MEVVDGSIRLAVPPGLAAPAAVVKNLYLSCDAWMRGRMSKRDDKINHPELPLSYYTGILGMSGLTAYAGFFDMCKPKKGETVFVSAASGAVGQIVVQLAKLTGCYVVGSLGSDDKATLLTSKLGFNGAINYKKEPDLGAALRRRFPEGIDIYFDSVGGATLDAALLHMRPRRRYNLEDPDEGVRMRNLPLLVAKRVRMEWFNVADYLGDAAYYRRFEEEMAGYLRDGRVTYVEDVVEGLESAPAALVGIFRGRNVGRQLIVVARE</sequence>
<evidence type="ECO:0000313" key="3">
    <source>
        <dbReference type="EMBL" id="TVU50584.1"/>
    </source>
</evidence>
<gene>
    <name evidence="3" type="ORF">EJB05_01961</name>
</gene>
<dbReference type="InterPro" id="IPR045010">
    <property type="entry name" value="MDR_fam"/>
</dbReference>